<comment type="function">
    <text evidence="1">Multidrug efflux pump.</text>
</comment>
<gene>
    <name evidence="7" type="ORF">ASJ35_16650</name>
</gene>
<feature type="transmembrane region" description="Helical" evidence="6">
    <location>
        <begin position="20"/>
        <end position="39"/>
    </location>
</feature>
<evidence type="ECO:0000313" key="7">
    <source>
        <dbReference type="EMBL" id="KUE74887.1"/>
    </source>
</evidence>
<reference evidence="7 8" key="1">
    <citation type="submission" date="2015-10" db="EMBL/GenBank/DDBJ databases">
        <title>A novel member of the family Ruminococcaceae isolated from human faeces.</title>
        <authorList>
            <person name="Shkoporov A.N."/>
            <person name="Chaplin A.V."/>
            <person name="Motuzova O.V."/>
            <person name="Kafarskaia L.I."/>
            <person name="Efimov B.A."/>
        </authorList>
    </citation>
    <scope>NUCLEOTIDE SEQUENCE [LARGE SCALE GENOMIC DNA]</scope>
    <source>
        <strain evidence="7 8">668</strain>
    </source>
</reference>
<feature type="transmembrane region" description="Helical" evidence="6">
    <location>
        <begin position="201"/>
        <end position="223"/>
    </location>
</feature>
<dbReference type="Proteomes" id="UP000053433">
    <property type="component" value="Unassembled WGS sequence"/>
</dbReference>
<dbReference type="InterPro" id="IPR002528">
    <property type="entry name" value="MATE_fam"/>
</dbReference>
<dbReference type="GO" id="GO:0015297">
    <property type="term" value="F:antiporter activity"/>
    <property type="evidence" value="ECO:0007669"/>
    <property type="project" value="InterPro"/>
</dbReference>
<dbReference type="InterPro" id="IPR050222">
    <property type="entry name" value="MATE_MdtK"/>
</dbReference>
<sequence length="349" mass="38037">MREMIEKYIETDSTFYKRLLAIAVPVILQSLITTGINLADNIMLGQLTETALSASTQANHFIMLFTFAIMGISMGTSVLSSRYWGAKDMTALKKVITIALRCGLALGLVFTLADIFLPQKIMGLYFRADAVQEMEAGVAYLQWSTACFFPMAVSFILTNILRSINLSTVPLLASVCAFGVNIGANYVLIFGKLGFSEMGVAGAALGTVIARIVETGIILICFLENKQIRYSLKDLLLPCRDFVMDFLRISVPVMLSDCLLGLGENVLAAIMGQIGSTFVSANSITAMVRSISTIFISGLSFSSWFSHRADIGRGEFENGQKTGGYVSVTRRRRGRYGGGDYSADQWIGD</sequence>
<dbReference type="GO" id="GO:0005886">
    <property type="term" value="C:plasma membrane"/>
    <property type="evidence" value="ECO:0007669"/>
    <property type="project" value="TreeGrafter"/>
</dbReference>
<keyword evidence="6" id="KW-0472">Membrane</keyword>
<keyword evidence="6" id="KW-1133">Transmembrane helix</keyword>
<evidence type="ECO:0000256" key="3">
    <source>
        <dbReference type="ARBA" id="ARBA00020268"/>
    </source>
</evidence>
<protein>
    <recommendedName>
        <fullName evidence="3">Probable multidrug resistance protein NorM</fullName>
    </recommendedName>
    <alternativeName>
        <fullName evidence="5">Multidrug-efflux transporter</fullName>
    </alternativeName>
</protein>
<evidence type="ECO:0000256" key="5">
    <source>
        <dbReference type="ARBA" id="ARBA00031636"/>
    </source>
</evidence>
<feature type="transmembrane region" description="Helical" evidence="6">
    <location>
        <begin position="169"/>
        <end position="189"/>
    </location>
</feature>
<evidence type="ECO:0000256" key="4">
    <source>
        <dbReference type="ARBA" id="ARBA00022448"/>
    </source>
</evidence>
<keyword evidence="6" id="KW-0812">Transmembrane</keyword>
<comment type="caution">
    <text evidence="7">The sequence shown here is derived from an EMBL/GenBank/DDBJ whole genome shotgun (WGS) entry which is preliminary data.</text>
</comment>
<evidence type="ECO:0000313" key="8">
    <source>
        <dbReference type="Proteomes" id="UP000053433"/>
    </source>
</evidence>
<feature type="transmembrane region" description="Helical" evidence="6">
    <location>
        <begin position="95"/>
        <end position="117"/>
    </location>
</feature>
<dbReference type="EMBL" id="LMUA01000037">
    <property type="protein sequence ID" value="KUE74887.1"/>
    <property type="molecule type" value="Genomic_DNA"/>
</dbReference>
<evidence type="ECO:0000256" key="2">
    <source>
        <dbReference type="ARBA" id="ARBA00010199"/>
    </source>
</evidence>
<proteinExistence type="inferred from homology"/>
<keyword evidence="4" id="KW-0813">Transport</keyword>
<dbReference type="Pfam" id="PF01554">
    <property type="entry name" value="MatE"/>
    <property type="match status" value="1"/>
</dbReference>
<dbReference type="PANTHER" id="PTHR43298">
    <property type="entry name" value="MULTIDRUG RESISTANCE PROTEIN NORM-RELATED"/>
    <property type="match status" value="1"/>
</dbReference>
<accession>A0A0W7TM16</accession>
<comment type="similarity">
    <text evidence="2">Belongs to the multi antimicrobial extrusion (MATE) (TC 2.A.66.1) family.</text>
</comment>
<feature type="transmembrane region" description="Helical" evidence="6">
    <location>
        <begin position="137"/>
        <end position="157"/>
    </location>
</feature>
<dbReference type="PANTHER" id="PTHR43298:SF2">
    <property type="entry name" value="FMN_FAD EXPORTER YEEO-RELATED"/>
    <property type="match status" value="1"/>
</dbReference>
<feature type="transmembrane region" description="Helical" evidence="6">
    <location>
        <begin position="59"/>
        <end position="83"/>
    </location>
</feature>
<name>A0A0W7TM16_9FIRM</name>
<organism evidence="7 8">
    <name type="scientific">Ruthenibacterium lactatiformans</name>
    <dbReference type="NCBI Taxonomy" id="1550024"/>
    <lineage>
        <taxon>Bacteria</taxon>
        <taxon>Bacillati</taxon>
        <taxon>Bacillota</taxon>
        <taxon>Clostridia</taxon>
        <taxon>Eubacteriales</taxon>
        <taxon>Oscillospiraceae</taxon>
        <taxon>Ruthenibacterium</taxon>
    </lineage>
</organism>
<dbReference type="GO" id="GO:0042910">
    <property type="term" value="F:xenobiotic transmembrane transporter activity"/>
    <property type="evidence" value="ECO:0007669"/>
    <property type="project" value="InterPro"/>
</dbReference>
<dbReference type="AlphaFoldDB" id="A0A0W7TM16"/>
<evidence type="ECO:0000256" key="6">
    <source>
        <dbReference type="SAM" id="Phobius"/>
    </source>
</evidence>
<evidence type="ECO:0000256" key="1">
    <source>
        <dbReference type="ARBA" id="ARBA00003408"/>
    </source>
</evidence>